<feature type="DNA-binding region" description="OmpR/PhoB-type" evidence="9">
    <location>
        <begin position="124"/>
        <end position="218"/>
    </location>
</feature>
<accession>B7WXE6</accession>
<feature type="domain" description="OmpR/PhoB-type" evidence="11">
    <location>
        <begin position="124"/>
        <end position="218"/>
    </location>
</feature>
<dbReference type="EMBL" id="AAUJ02000001">
    <property type="protein sequence ID" value="EED65969.1"/>
    <property type="molecule type" value="Genomic_DNA"/>
</dbReference>
<dbReference type="GO" id="GO:0000976">
    <property type="term" value="F:transcription cis-regulatory region binding"/>
    <property type="evidence" value="ECO:0007669"/>
    <property type="project" value="TreeGrafter"/>
</dbReference>
<dbReference type="Pfam" id="PF00072">
    <property type="entry name" value="Response_reg"/>
    <property type="match status" value="1"/>
</dbReference>
<dbReference type="InterPro" id="IPR036388">
    <property type="entry name" value="WH-like_DNA-bd_sf"/>
</dbReference>
<dbReference type="OrthoDB" id="9802426at2"/>
<evidence type="ECO:0000256" key="3">
    <source>
        <dbReference type="ARBA" id="ARBA00022553"/>
    </source>
</evidence>
<evidence type="ECO:0000259" key="10">
    <source>
        <dbReference type="PROSITE" id="PS50110"/>
    </source>
</evidence>
<dbReference type="Gene3D" id="3.40.50.2300">
    <property type="match status" value="1"/>
</dbReference>
<evidence type="ECO:0000256" key="9">
    <source>
        <dbReference type="PROSITE-ProRule" id="PRU01091"/>
    </source>
</evidence>
<dbReference type="SMART" id="SM00448">
    <property type="entry name" value="REC"/>
    <property type="match status" value="1"/>
</dbReference>
<evidence type="ECO:0000259" key="11">
    <source>
        <dbReference type="PROSITE" id="PS51755"/>
    </source>
</evidence>
<dbReference type="eggNOG" id="COG0745">
    <property type="taxonomic scope" value="Bacteria"/>
</dbReference>
<keyword evidence="4" id="KW-0902">Two-component regulatory system</keyword>
<dbReference type="GO" id="GO:0000156">
    <property type="term" value="F:phosphorelay response regulator activity"/>
    <property type="evidence" value="ECO:0007669"/>
    <property type="project" value="TreeGrafter"/>
</dbReference>
<dbReference type="InterPro" id="IPR001789">
    <property type="entry name" value="Sig_transdc_resp-reg_receiver"/>
</dbReference>
<keyword evidence="6 9" id="KW-0238">DNA-binding</keyword>
<organism evidence="12 13">
    <name type="scientific">Comamonas testosteroni (strain DSM 14576 / KF-1)</name>
    <name type="common">Pseudomonas testosteroni</name>
    <dbReference type="NCBI Taxonomy" id="399795"/>
    <lineage>
        <taxon>Bacteria</taxon>
        <taxon>Pseudomonadati</taxon>
        <taxon>Pseudomonadota</taxon>
        <taxon>Betaproteobacteria</taxon>
        <taxon>Burkholderiales</taxon>
        <taxon>Comamonadaceae</taxon>
        <taxon>Comamonas</taxon>
    </lineage>
</organism>
<evidence type="ECO:0000256" key="1">
    <source>
        <dbReference type="ARBA" id="ARBA00004496"/>
    </source>
</evidence>
<name>B7WXE6_COMTK</name>
<dbReference type="GO" id="GO:0005829">
    <property type="term" value="C:cytosol"/>
    <property type="evidence" value="ECO:0007669"/>
    <property type="project" value="TreeGrafter"/>
</dbReference>
<dbReference type="Proteomes" id="UP000003039">
    <property type="component" value="Unassembled WGS sequence"/>
</dbReference>
<keyword evidence="2" id="KW-0963">Cytoplasm</keyword>
<dbReference type="CDD" id="cd17624">
    <property type="entry name" value="REC_OmpR_PmrA-like"/>
    <property type="match status" value="1"/>
</dbReference>
<dbReference type="SUPFAM" id="SSF52172">
    <property type="entry name" value="CheY-like"/>
    <property type="match status" value="1"/>
</dbReference>
<dbReference type="AlphaFoldDB" id="B7WXE6"/>
<dbReference type="PANTHER" id="PTHR48111:SF35">
    <property type="entry name" value="TRANSCRIPTIONAL REGULATORY PROTEIN QSEB"/>
    <property type="match status" value="1"/>
</dbReference>
<evidence type="ECO:0000313" key="13">
    <source>
        <dbReference type="Proteomes" id="UP000003039"/>
    </source>
</evidence>
<evidence type="ECO:0000313" key="12">
    <source>
        <dbReference type="EMBL" id="EED65969.1"/>
    </source>
</evidence>
<dbReference type="SMART" id="SM00862">
    <property type="entry name" value="Trans_reg_C"/>
    <property type="match status" value="1"/>
</dbReference>
<dbReference type="InterPro" id="IPR011006">
    <property type="entry name" value="CheY-like_superfamily"/>
</dbReference>
<dbReference type="GO" id="GO:0006355">
    <property type="term" value="P:regulation of DNA-templated transcription"/>
    <property type="evidence" value="ECO:0007669"/>
    <property type="project" value="InterPro"/>
</dbReference>
<dbReference type="Gene3D" id="1.10.10.10">
    <property type="entry name" value="Winged helix-like DNA-binding domain superfamily/Winged helix DNA-binding domain"/>
    <property type="match status" value="1"/>
</dbReference>
<dbReference type="Pfam" id="PF00486">
    <property type="entry name" value="Trans_reg_C"/>
    <property type="match status" value="1"/>
</dbReference>
<comment type="subcellular location">
    <subcellularLocation>
        <location evidence="1">Cytoplasm</location>
    </subcellularLocation>
</comment>
<dbReference type="PROSITE" id="PS50110">
    <property type="entry name" value="RESPONSE_REGULATORY"/>
    <property type="match status" value="1"/>
</dbReference>
<dbReference type="PANTHER" id="PTHR48111">
    <property type="entry name" value="REGULATOR OF RPOS"/>
    <property type="match status" value="1"/>
</dbReference>
<evidence type="ECO:0000256" key="7">
    <source>
        <dbReference type="ARBA" id="ARBA00023163"/>
    </source>
</evidence>
<comment type="caution">
    <text evidence="12">The sequence shown here is derived from an EMBL/GenBank/DDBJ whole genome shotgun (WGS) entry which is preliminary data.</text>
</comment>
<evidence type="ECO:0000256" key="5">
    <source>
        <dbReference type="ARBA" id="ARBA00023015"/>
    </source>
</evidence>
<dbReference type="RefSeq" id="WP_003052347.1">
    <property type="nucleotide sequence ID" value="NZ_AAUJ02000001.1"/>
</dbReference>
<evidence type="ECO:0000256" key="2">
    <source>
        <dbReference type="ARBA" id="ARBA00022490"/>
    </source>
</evidence>
<reference evidence="12 13" key="1">
    <citation type="journal article" date="2004" name="Appl. Environ. Microbiol.">
        <title>Mineralization of individual congeners of linear alkylbenzenesulfonate by defined pairs of heterotrophic bacteria.</title>
        <authorList>
            <person name="Schleheck D."/>
            <person name="Knepper T.P."/>
            <person name="Fischer K."/>
            <person name="Cook A.M."/>
        </authorList>
    </citation>
    <scope>NUCLEOTIDE SEQUENCE [LARGE SCALE GENOMIC DNA]</scope>
    <source>
        <strain evidence="13">DSM 14576 / KF-1</strain>
    </source>
</reference>
<keyword evidence="5" id="KW-0805">Transcription regulation</keyword>
<dbReference type="InterPro" id="IPR039420">
    <property type="entry name" value="WalR-like"/>
</dbReference>
<feature type="domain" description="Response regulatory" evidence="10">
    <location>
        <begin position="2"/>
        <end position="116"/>
    </location>
</feature>
<dbReference type="CDD" id="cd00383">
    <property type="entry name" value="trans_reg_C"/>
    <property type="match status" value="1"/>
</dbReference>
<dbReference type="GO" id="GO:0032993">
    <property type="term" value="C:protein-DNA complex"/>
    <property type="evidence" value="ECO:0007669"/>
    <property type="project" value="TreeGrafter"/>
</dbReference>
<protein>
    <submittedName>
        <fullName evidence="12">Two component transcriptional regulator, winged helix family</fullName>
    </submittedName>
</protein>
<evidence type="ECO:0000256" key="8">
    <source>
        <dbReference type="PROSITE-ProRule" id="PRU00169"/>
    </source>
</evidence>
<evidence type="ECO:0000256" key="6">
    <source>
        <dbReference type="ARBA" id="ARBA00023125"/>
    </source>
</evidence>
<dbReference type="PROSITE" id="PS51755">
    <property type="entry name" value="OMPR_PHOB"/>
    <property type="match status" value="1"/>
</dbReference>
<sequence precursor="true">MRVLCVEDDELIGQAIRAGLRREGIDVVHVTTAMQAEAAVTQEAFHALILDLGLPDKEGLELLKIIRAIEPSMPILIVSARDAIEHRLMGLHQGADDYLIKPFDLRELAVRVHALLRRTQGRSSQWIHAGPLRLEPATGQAWLHEQAVQLSRREIDLIAHLANARNSWMRSEVLNERLFGLHEEVGSNALNVHIHNIRKKLGNEAIENSRGLGYRLGWRVAP</sequence>
<dbReference type="Gene3D" id="6.10.250.690">
    <property type="match status" value="1"/>
</dbReference>
<keyword evidence="7" id="KW-0804">Transcription</keyword>
<feature type="modified residue" description="4-aspartylphosphate" evidence="8">
    <location>
        <position position="51"/>
    </location>
</feature>
<gene>
    <name evidence="12" type="ORF">CtesDRAFT_PD0915</name>
</gene>
<dbReference type="InterPro" id="IPR001867">
    <property type="entry name" value="OmpR/PhoB-type_DNA-bd"/>
</dbReference>
<keyword evidence="3 8" id="KW-0597">Phosphoprotein</keyword>
<evidence type="ECO:0000256" key="4">
    <source>
        <dbReference type="ARBA" id="ARBA00023012"/>
    </source>
</evidence>
<proteinExistence type="predicted"/>